<comment type="caution">
    <text evidence="9">The sequence shown here is derived from an EMBL/GenBank/DDBJ whole genome shotgun (WGS) entry which is preliminary data.</text>
</comment>
<dbReference type="InterPro" id="IPR002793">
    <property type="entry name" value="Endonuclease_NucS"/>
</dbReference>
<reference evidence="9 10" key="1">
    <citation type="submission" date="2018-06" db="EMBL/GenBank/DDBJ databases">
        <title>Genomic insight into two independent archaeal endosymbiosis events.</title>
        <authorList>
            <person name="Lind A.E."/>
            <person name="Lewis W.H."/>
            <person name="Spang A."/>
            <person name="Guy L."/>
            <person name="Embley M.T."/>
            <person name="Ettema T.J.G."/>
        </authorList>
    </citation>
    <scope>NUCLEOTIDE SEQUENCE [LARGE SCALE GENOMIC DNA]</scope>
    <source>
        <strain evidence="9">NOE</strain>
    </source>
</reference>
<comment type="similarity">
    <text evidence="6">Belongs to the NucS endonuclease family.</text>
</comment>
<dbReference type="Pfam" id="PF21003">
    <property type="entry name" value="NucS_N"/>
    <property type="match status" value="1"/>
</dbReference>
<dbReference type="Gene3D" id="2.70.180.20">
    <property type="match status" value="1"/>
</dbReference>
<evidence type="ECO:0000256" key="6">
    <source>
        <dbReference type="HAMAP-Rule" id="MF_00722"/>
    </source>
</evidence>
<proteinExistence type="inferred from homology"/>
<evidence type="ECO:0000313" key="10">
    <source>
        <dbReference type="Proteomes" id="UP000253099"/>
    </source>
</evidence>
<evidence type="ECO:0000256" key="1">
    <source>
        <dbReference type="ARBA" id="ARBA00022490"/>
    </source>
</evidence>
<gene>
    <name evidence="6 9" type="primary">nucS</name>
    <name evidence="9" type="ORF">ALNOE001_16080</name>
</gene>
<dbReference type="Gene3D" id="3.40.1350.10">
    <property type="match status" value="1"/>
</dbReference>
<dbReference type="InterPro" id="IPR011856">
    <property type="entry name" value="tRNA_endonuc-like_dom_sf"/>
</dbReference>
<feature type="domain" description="Endonuclease NucS N-terminal PH-like" evidence="8">
    <location>
        <begin position="26"/>
        <end position="124"/>
    </location>
</feature>
<evidence type="ECO:0000259" key="8">
    <source>
        <dbReference type="Pfam" id="PF21003"/>
    </source>
</evidence>
<dbReference type="EC" id="3.1.-.-" evidence="6"/>
<evidence type="ECO:0000256" key="3">
    <source>
        <dbReference type="ARBA" id="ARBA00022759"/>
    </source>
</evidence>
<feature type="domain" description="Endonuclease NucS C-terminal" evidence="7">
    <location>
        <begin position="131"/>
        <end position="258"/>
    </location>
</feature>
<dbReference type="PANTHER" id="PTHR38814">
    <property type="entry name" value="ENDONUCLEASE NUCS"/>
    <property type="match status" value="1"/>
</dbReference>
<dbReference type="GO" id="GO:0000014">
    <property type="term" value="F:single-stranded DNA endodeoxyribonuclease activity"/>
    <property type="evidence" value="ECO:0007669"/>
    <property type="project" value="UniProtKB-UniRule"/>
</dbReference>
<name>A0A366MAT9_9EURY</name>
<keyword evidence="4 6" id="KW-0378">Hydrolase</keyword>
<evidence type="ECO:0000313" key="9">
    <source>
        <dbReference type="EMBL" id="RBQ22714.1"/>
    </source>
</evidence>
<dbReference type="GO" id="GO:0005737">
    <property type="term" value="C:cytoplasm"/>
    <property type="evidence" value="ECO:0007669"/>
    <property type="project" value="UniProtKB-SubCell"/>
</dbReference>
<dbReference type="CDD" id="cd22341">
    <property type="entry name" value="NucS-like"/>
    <property type="match status" value="1"/>
</dbReference>
<dbReference type="HAMAP" id="MF_00722">
    <property type="entry name" value="NucS"/>
    <property type="match status" value="1"/>
</dbReference>
<dbReference type="Proteomes" id="UP000253099">
    <property type="component" value="Unassembled WGS sequence"/>
</dbReference>
<dbReference type="EMBL" id="NIZT01000051">
    <property type="protein sequence ID" value="RBQ22714.1"/>
    <property type="molecule type" value="Genomic_DNA"/>
</dbReference>
<dbReference type="InterPro" id="IPR049173">
    <property type="entry name" value="NucS_N_sf"/>
</dbReference>
<dbReference type="NCBIfam" id="NF003270">
    <property type="entry name" value="PRK04247.1"/>
    <property type="match status" value="1"/>
</dbReference>
<evidence type="ECO:0000259" key="7">
    <source>
        <dbReference type="Pfam" id="PF01939"/>
    </source>
</evidence>
<accession>A0A366MAT9</accession>
<keyword evidence="3 6" id="KW-0255">Endonuclease</keyword>
<evidence type="ECO:0000256" key="2">
    <source>
        <dbReference type="ARBA" id="ARBA00022722"/>
    </source>
</evidence>
<keyword evidence="10" id="KW-1185">Reference proteome</keyword>
<dbReference type="InterPro" id="IPR048302">
    <property type="entry name" value="NucS_N"/>
</dbReference>
<dbReference type="Pfam" id="PF01939">
    <property type="entry name" value="NucS_C"/>
    <property type="match status" value="1"/>
</dbReference>
<dbReference type="AlphaFoldDB" id="A0A366MAT9"/>
<dbReference type="PANTHER" id="PTHR38814:SF1">
    <property type="entry name" value="ENDONUCLEASE NUCS"/>
    <property type="match status" value="1"/>
</dbReference>
<evidence type="ECO:0000256" key="4">
    <source>
        <dbReference type="ARBA" id="ARBA00022801"/>
    </source>
</evidence>
<sequence length="261" mass="30416">MMKYKLLEDPNIEKSYDLVDKCIRKKAVLNIFAYCKVLYEGRALSQLDWGERFIMLKPDGSFLVHQERKLDPVNWQPPKSRSRAWIKEDKLILESYRRSPKEKLEVEIEKVHFASFAVAEDYQELELAGYEKDMGDMIMKHPSMIESGFTPTAREYSTEHGFIDILGKDKEGNLMILELKCRKAGVNAVKQIRRYLQDFEERDNDYLKEIGSEKKKIRGLLVAPDIGEDAKELLDEEGIEFKSVEAPKKLKSDKKITLDIF</sequence>
<comment type="function">
    <text evidence="6">Cleaves both 3' and 5' ssDNA extremities of branched DNA structures.</text>
</comment>
<comment type="subcellular location">
    <subcellularLocation>
        <location evidence="6">Cytoplasm</location>
    </subcellularLocation>
</comment>
<keyword evidence="1 6" id="KW-0963">Cytoplasm</keyword>
<organism evidence="9 10">
    <name type="scientific">Candidatus Methanobinarius endosymbioticus</name>
    <dbReference type="NCBI Taxonomy" id="2006182"/>
    <lineage>
        <taxon>Archaea</taxon>
        <taxon>Methanobacteriati</taxon>
        <taxon>Methanobacteriota</taxon>
        <taxon>Methanomada group</taxon>
        <taxon>Methanobacteria</taxon>
        <taxon>Methanobacteriales</taxon>
        <taxon>Methanobacteriaceae</taxon>
        <taxon>Candidatus Methanobinarius</taxon>
    </lineage>
</organism>
<protein>
    <recommendedName>
        <fullName evidence="6">Endonuclease NucS</fullName>
        <ecNumber evidence="6">3.1.-.-</ecNumber>
    </recommendedName>
</protein>
<keyword evidence="2 6" id="KW-0540">Nuclease</keyword>
<dbReference type="InterPro" id="IPR048301">
    <property type="entry name" value="NucS_C"/>
</dbReference>
<dbReference type="GO" id="GO:0003677">
    <property type="term" value="F:DNA binding"/>
    <property type="evidence" value="ECO:0007669"/>
    <property type="project" value="UniProtKB-KW"/>
</dbReference>
<keyword evidence="5 6" id="KW-0238">DNA-binding</keyword>
<evidence type="ECO:0000256" key="5">
    <source>
        <dbReference type="ARBA" id="ARBA00023125"/>
    </source>
</evidence>